<reference evidence="2 3" key="1">
    <citation type="journal article" name="Sci. Rep.">
        <title>Telomere-to-telomere assembled and centromere annotated genomes of the two main subspecies of the button mushroom Agaricus bisporus reveal especially polymorphic chromosome ends.</title>
        <authorList>
            <person name="Sonnenberg A.S.M."/>
            <person name="Sedaghat-Telgerd N."/>
            <person name="Lavrijssen B."/>
            <person name="Ohm R.A."/>
            <person name="Hendrickx P.M."/>
            <person name="Scholtmeijer K."/>
            <person name="Baars J.J.P."/>
            <person name="van Peer A."/>
        </authorList>
    </citation>
    <scope>NUCLEOTIDE SEQUENCE [LARGE SCALE GENOMIC DNA]</scope>
    <source>
        <strain evidence="2 3">H119_p4</strain>
    </source>
</reference>
<dbReference type="EMBL" id="JABXXO010000006">
    <property type="protein sequence ID" value="KAF7776587.1"/>
    <property type="molecule type" value="Genomic_DNA"/>
</dbReference>
<proteinExistence type="predicted"/>
<evidence type="ECO:0000313" key="2">
    <source>
        <dbReference type="EMBL" id="KAF7776587.1"/>
    </source>
</evidence>
<feature type="compositionally biased region" description="Polar residues" evidence="1">
    <location>
        <begin position="110"/>
        <end position="120"/>
    </location>
</feature>
<comment type="caution">
    <text evidence="2">The sequence shown here is derived from an EMBL/GenBank/DDBJ whole genome shotgun (WGS) entry which is preliminary data.</text>
</comment>
<evidence type="ECO:0000313" key="3">
    <source>
        <dbReference type="Proteomes" id="UP000629468"/>
    </source>
</evidence>
<gene>
    <name evidence="2" type="ORF">Agabi119p4_4980</name>
</gene>
<evidence type="ECO:0000256" key="1">
    <source>
        <dbReference type="SAM" id="MobiDB-lite"/>
    </source>
</evidence>
<accession>A0A8H7F4A8</accession>
<name>A0A8H7F4A8_AGABI</name>
<feature type="region of interest" description="Disordered" evidence="1">
    <location>
        <begin position="42"/>
        <end position="120"/>
    </location>
</feature>
<feature type="compositionally biased region" description="Basic and acidic residues" evidence="1">
    <location>
        <begin position="75"/>
        <end position="95"/>
    </location>
</feature>
<organism evidence="2 3">
    <name type="scientific">Agaricus bisporus var. burnettii</name>
    <dbReference type="NCBI Taxonomy" id="192524"/>
    <lineage>
        <taxon>Eukaryota</taxon>
        <taxon>Fungi</taxon>
        <taxon>Dikarya</taxon>
        <taxon>Basidiomycota</taxon>
        <taxon>Agaricomycotina</taxon>
        <taxon>Agaricomycetes</taxon>
        <taxon>Agaricomycetidae</taxon>
        <taxon>Agaricales</taxon>
        <taxon>Agaricineae</taxon>
        <taxon>Agaricaceae</taxon>
        <taxon>Agaricus</taxon>
    </lineage>
</organism>
<dbReference type="AlphaFoldDB" id="A0A8H7F4A8"/>
<feature type="compositionally biased region" description="Pro residues" evidence="1">
    <location>
        <begin position="96"/>
        <end position="107"/>
    </location>
</feature>
<dbReference type="Proteomes" id="UP000629468">
    <property type="component" value="Unassembled WGS sequence"/>
</dbReference>
<sequence>MSFPYVAIEIPPGTRSSHAVTRRPGTCLFRLSTPVVVFLHQQPHRHTEHTTKHPLTSPYDGGGLFCVSPTPSDSELPRHASPDHARHLPLDDRRSPCPPPPPPPPPIHSRSASTPQFVLA</sequence>
<protein>
    <submittedName>
        <fullName evidence="2">Uncharacterized protein</fullName>
    </submittedName>
</protein>